<dbReference type="AlphaFoldDB" id="A0A4Y2F2Y6"/>
<comment type="caution">
    <text evidence="1">The sequence shown here is derived from an EMBL/GenBank/DDBJ whole genome shotgun (WGS) entry which is preliminary data.</text>
</comment>
<evidence type="ECO:0000313" key="2">
    <source>
        <dbReference type="Proteomes" id="UP000499080"/>
    </source>
</evidence>
<dbReference type="Proteomes" id="UP000499080">
    <property type="component" value="Unassembled WGS sequence"/>
</dbReference>
<protein>
    <submittedName>
        <fullName evidence="1">Uncharacterized protein</fullName>
    </submittedName>
</protein>
<accession>A0A4Y2F2Y6</accession>
<gene>
    <name evidence="1" type="ORF">AVEN_108969_1</name>
</gene>
<keyword evidence="2" id="KW-1185">Reference proteome</keyword>
<dbReference type="EMBL" id="BGPR01000793">
    <property type="protein sequence ID" value="GBM35773.1"/>
    <property type="molecule type" value="Genomic_DNA"/>
</dbReference>
<sequence>MGKQRIIVTRGFMGWPERSRKMSVNVRKSREANRRTETSVQFLRSAEDCVCVVGTVDLVEFKPAIHSQRRNWITEKLTMGTGLIQNS</sequence>
<reference evidence="1 2" key="1">
    <citation type="journal article" date="2019" name="Sci. Rep.">
        <title>Orb-weaving spider Araneus ventricosus genome elucidates the spidroin gene catalogue.</title>
        <authorList>
            <person name="Kono N."/>
            <person name="Nakamura H."/>
            <person name="Ohtoshi R."/>
            <person name="Moran D.A.P."/>
            <person name="Shinohara A."/>
            <person name="Yoshida Y."/>
            <person name="Fujiwara M."/>
            <person name="Mori M."/>
            <person name="Tomita M."/>
            <person name="Arakawa K."/>
        </authorList>
    </citation>
    <scope>NUCLEOTIDE SEQUENCE [LARGE SCALE GENOMIC DNA]</scope>
</reference>
<evidence type="ECO:0000313" key="1">
    <source>
        <dbReference type="EMBL" id="GBM35773.1"/>
    </source>
</evidence>
<name>A0A4Y2F2Y6_ARAVE</name>
<proteinExistence type="predicted"/>
<organism evidence="1 2">
    <name type="scientific">Araneus ventricosus</name>
    <name type="common">Orbweaver spider</name>
    <name type="synonym">Epeira ventricosa</name>
    <dbReference type="NCBI Taxonomy" id="182803"/>
    <lineage>
        <taxon>Eukaryota</taxon>
        <taxon>Metazoa</taxon>
        <taxon>Ecdysozoa</taxon>
        <taxon>Arthropoda</taxon>
        <taxon>Chelicerata</taxon>
        <taxon>Arachnida</taxon>
        <taxon>Araneae</taxon>
        <taxon>Araneomorphae</taxon>
        <taxon>Entelegynae</taxon>
        <taxon>Araneoidea</taxon>
        <taxon>Araneidae</taxon>
        <taxon>Araneus</taxon>
    </lineage>
</organism>